<organism evidence="1 2">
    <name type="scientific">Paracidovorax cattleyae</name>
    <dbReference type="NCBI Taxonomy" id="80868"/>
    <lineage>
        <taxon>Bacteria</taxon>
        <taxon>Pseudomonadati</taxon>
        <taxon>Pseudomonadota</taxon>
        <taxon>Betaproteobacteria</taxon>
        <taxon>Burkholderiales</taxon>
        <taxon>Comamonadaceae</taxon>
        <taxon>Paracidovorax</taxon>
    </lineage>
</organism>
<dbReference type="RefSeq" id="WP_092833905.1">
    <property type="nucleotide sequence ID" value="NZ_CP028290.1"/>
</dbReference>
<dbReference type="AlphaFoldDB" id="A0A1H0QYH1"/>
<keyword evidence="1" id="KW-0418">Kinase</keyword>
<proteinExistence type="predicted"/>
<dbReference type="CDD" id="cd24012">
    <property type="entry name" value="ASKHA_NBD_KDGal-kinase"/>
    <property type="match status" value="1"/>
</dbReference>
<accession>A0A1H0QYH1</accession>
<dbReference type="Pfam" id="PF05035">
    <property type="entry name" value="DGOK"/>
    <property type="match status" value="1"/>
</dbReference>
<dbReference type="EMBL" id="FNJL01000009">
    <property type="protein sequence ID" value="SDP22321.1"/>
    <property type="molecule type" value="Genomic_DNA"/>
</dbReference>
<keyword evidence="1" id="KW-0808">Transferase</keyword>
<dbReference type="InterPro" id="IPR042257">
    <property type="entry name" value="DGOK_C"/>
</dbReference>
<name>A0A1H0QYH1_9BURK</name>
<dbReference type="GO" id="GO:0034194">
    <property type="term" value="P:D-galactonate catabolic process"/>
    <property type="evidence" value="ECO:0007669"/>
    <property type="project" value="InterPro"/>
</dbReference>
<evidence type="ECO:0000313" key="1">
    <source>
        <dbReference type="EMBL" id="SDP22321.1"/>
    </source>
</evidence>
<dbReference type="InterPro" id="IPR042258">
    <property type="entry name" value="DGOK_N"/>
</dbReference>
<dbReference type="GO" id="GO:0008671">
    <property type="term" value="F:2-dehydro-3-deoxygalactonokinase activity"/>
    <property type="evidence" value="ECO:0007669"/>
    <property type="project" value="InterPro"/>
</dbReference>
<dbReference type="Gene3D" id="3.30.420.310">
    <property type="entry name" value="2-keto-3-deoxy-galactonokinase, C-terminal domain"/>
    <property type="match status" value="1"/>
</dbReference>
<gene>
    <name evidence="1" type="ORF">SAMN04489708_10961</name>
</gene>
<sequence>MNDTAADLHATRLVALDWGTSSLRAYRMGDGGRVLELRHRPWGIMHLPPAPAGEDAGTGAAFERALQYACGDWLAAAPHLPLLACGMVGSAQGWREARYLHTPTSLDALARGLTRVERPGGQPLHIVPGLLQPGDLPNVMRGEETQVLGVLALRPADDAGPWLVGLPGSHSKWVVAQRGGIEGFHTFMTGEVFAALRGHTILGRTMAPAGAQDGAAPDDEAFMRGLKVAGGSDAGLGLLSHLFSTRTLGLTGVLPAGAQADYLSGLLIGHEVAALACVHPPGSAAAPVQPLLCGEPDLCRRYALALRLQGFAEPAIAAQATPIGLWQIARAAGLPAGGAPQPSSAESLAA</sequence>
<dbReference type="OrthoDB" id="256574at2"/>
<dbReference type="Proteomes" id="UP000199317">
    <property type="component" value="Unassembled WGS sequence"/>
</dbReference>
<protein>
    <submittedName>
        <fullName evidence="1">2-keto-3-deoxygalactonate kinase</fullName>
    </submittedName>
</protein>
<dbReference type="Gene3D" id="3.30.420.300">
    <property type="entry name" value="2-keto-3-deoxy-galactonokinase, substrate binding domain"/>
    <property type="match status" value="1"/>
</dbReference>
<keyword evidence="2" id="KW-1185">Reference proteome</keyword>
<reference evidence="2" key="1">
    <citation type="submission" date="2016-10" db="EMBL/GenBank/DDBJ databases">
        <authorList>
            <person name="Varghese N."/>
            <person name="Submissions S."/>
        </authorList>
    </citation>
    <scope>NUCLEOTIDE SEQUENCE [LARGE SCALE GENOMIC DNA]</scope>
    <source>
        <strain evidence="2">DSM 17101</strain>
    </source>
</reference>
<dbReference type="InterPro" id="IPR007729">
    <property type="entry name" value="DGOK"/>
</dbReference>
<evidence type="ECO:0000313" key="2">
    <source>
        <dbReference type="Proteomes" id="UP000199317"/>
    </source>
</evidence>